<gene>
    <name evidence="2" type="ORF">ABEB36_014469</name>
</gene>
<name>A0ABD1E263_HYPHA</name>
<evidence type="ECO:0000259" key="1">
    <source>
        <dbReference type="Pfam" id="PF16087"/>
    </source>
</evidence>
<feature type="domain" description="DUF4817" evidence="1">
    <location>
        <begin position="7"/>
        <end position="59"/>
    </location>
</feature>
<dbReference type="Proteomes" id="UP001566132">
    <property type="component" value="Unassembled WGS sequence"/>
</dbReference>
<dbReference type="PANTHER" id="PTHR47326">
    <property type="entry name" value="TRANSPOSABLE ELEMENT TC3 TRANSPOSASE-LIKE PROTEIN"/>
    <property type="match status" value="1"/>
</dbReference>
<keyword evidence="3" id="KW-1185">Reference proteome</keyword>
<dbReference type="Pfam" id="PF16087">
    <property type="entry name" value="DUF4817"/>
    <property type="match status" value="1"/>
</dbReference>
<dbReference type="PANTHER" id="PTHR47326:SF1">
    <property type="entry name" value="HTH PSQ-TYPE DOMAIN-CONTAINING PROTEIN"/>
    <property type="match status" value="1"/>
</dbReference>
<organism evidence="2 3">
    <name type="scientific">Hypothenemus hampei</name>
    <name type="common">Coffee berry borer</name>
    <dbReference type="NCBI Taxonomy" id="57062"/>
    <lineage>
        <taxon>Eukaryota</taxon>
        <taxon>Metazoa</taxon>
        <taxon>Ecdysozoa</taxon>
        <taxon>Arthropoda</taxon>
        <taxon>Hexapoda</taxon>
        <taxon>Insecta</taxon>
        <taxon>Pterygota</taxon>
        <taxon>Neoptera</taxon>
        <taxon>Endopterygota</taxon>
        <taxon>Coleoptera</taxon>
        <taxon>Polyphaga</taxon>
        <taxon>Cucujiformia</taxon>
        <taxon>Curculionidae</taxon>
        <taxon>Scolytinae</taxon>
        <taxon>Hypothenemus</taxon>
    </lineage>
</organism>
<comment type="caution">
    <text evidence="2">The sequence shown here is derived from an EMBL/GenBank/DDBJ whole genome shotgun (WGS) entry which is preliminary data.</text>
</comment>
<proteinExistence type="predicted"/>
<accession>A0ABD1E263</accession>
<dbReference type="InterPro" id="IPR032135">
    <property type="entry name" value="DUF4817"/>
</dbReference>
<evidence type="ECO:0000313" key="3">
    <source>
        <dbReference type="Proteomes" id="UP001566132"/>
    </source>
</evidence>
<dbReference type="AlphaFoldDB" id="A0ABD1E263"/>
<dbReference type="EMBL" id="JBDJPC010000013">
    <property type="protein sequence ID" value="KAL1488669.1"/>
    <property type="molecule type" value="Genomic_DNA"/>
</dbReference>
<reference evidence="2 3" key="1">
    <citation type="submission" date="2024-05" db="EMBL/GenBank/DDBJ databases">
        <title>Genetic variation in Jamaican populations of the coffee berry borer (Hypothenemus hampei).</title>
        <authorList>
            <person name="Errbii M."/>
            <person name="Myrie A."/>
        </authorList>
    </citation>
    <scope>NUCLEOTIDE SEQUENCE [LARGE SCALE GENOMIC DNA]</scope>
    <source>
        <strain evidence="2">JA-Hopewell-2020-01-JO</strain>
        <tissue evidence="2">Whole body</tissue>
    </source>
</reference>
<evidence type="ECO:0000313" key="2">
    <source>
        <dbReference type="EMBL" id="KAL1488669.1"/>
    </source>
</evidence>
<sequence length="113" mass="13067">MKTYSKEHRIDMIFILGECDQNCLLASQVYAQKFPERSHPNKAVFERLLRQFKDTGSVNYKKPLKQKSVTGNEENEFEVVGSVVDNPNISQREISHNTNISLTSICRILKKHK</sequence>
<protein>
    <recommendedName>
        <fullName evidence="1">DUF4817 domain-containing protein</fullName>
    </recommendedName>
</protein>